<dbReference type="RefSeq" id="WP_045027671.1">
    <property type="nucleotide sequence ID" value="NZ_JRHC01000001.1"/>
</dbReference>
<evidence type="ECO:0008006" key="4">
    <source>
        <dbReference type="Google" id="ProtNLM"/>
    </source>
</evidence>
<dbReference type="EMBL" id="JRHC01000001">
    <property type="protein sequence ID" value="KJF45439.1"/>
    <property type="molecule type" value="Genomic_DNA"/>
</dbReference>
<dbReference type="Proteomes" id="UP000032544">
    <property type="component" value="Unassembled WGS sequence"/>
</dbReference>
<comment type="caution">
    <text evidence="2">The sequence shown here is derived from an EMBL/GenBank/DDBJ whole genome shotgun (WGS) entry which is preliminary data.</text>
</comment>
<evidence type="ECO:0000313" key="2">
    <source>
        <dbReference type="EMBL" id="KJF45439.1"/>
    </source>
</evidence>
<gene>
    <name evidence="2" type="ORF">LH29_08785</name>
</gene>
<dbReference type="STRING" id="1544798.LH29_08785"/>
<evidence type="ECO:0000256" key="1">
    <source>
        <dbReference type="SAM" id="SignalP"/>
    </source>
</evidence>
<protein>
    <recommendedName>
        <fullName evidence="4">DUF4252 domain-containing protein</fullName>
    </recommendedName>
</protein>
<feature type="signal peptide" evidence="1">
    <location>
        <begin position="1"/>
        <end position="18"/>
    </location>
</feature>
<keyword evidence="1" id="KW-0732">Signal</keyword>
<sequence length="163" mass="19145">MKTKFILFFLFISFCSLAQNGNKSIDQAFKLIDSREDISYFEVTKDMFKMLSESREISPEFKEYISTLHQLKMIQPRGEKRQVLGEELYNSIMNNVNLKDYTRLMTQRDQRSKISFYKKDGKNENEFLLVSTNMIIYITGTLDLQNIQQFEQIIEIAGSAMGM</sequence>
<dbReference type="AlphaFoldDB" id="A0A0D8JFD0"/>
<dbReference type="InterPro" id="IPR025348">
    <property type="entry name" value="DUF4252"/>
</dbReference>
<proteinExistence type="predicted"/>
<dbReference type="OrthoDB" id="1121782at2"/>
<accession>A0A0D8JFD0</accession>
<evidence type="ECO:0000313" key="3">
    <source>
        <dbReference type="Proteomes" id="UP000032544"/>
    </source>
</evidence>
<keyword evidence="3" id="KW-1185">Reference proteome</keyword>
<name>A0A0D8JFD0_9BACT</name>
<reference evidence="2 3" key="1">
    <citation type="submission" date="2014-09" db="EMBL/GenBank/DDBJ databases">
        <title>Draft Genome Sequence of Draconibacterium sp. JN14CK-3.</title>
        <authorList>
            <person name="Dong C."/>
            <person name="Lai Q."/>
            <person name="Shao Z."/>
        </authorList>
    </citation>
    <scope>NUCLEOTIDE SEQUENCE [LARGE SCALE GENOMIC DNA]</scope>
    <source>
        <strain evidence="2 3">JN14CK-3</strain>
    </source>
</reference>
<dbReference type="Pfam" id="PF14060">
    <property type="entry name" value="DUF4252"/>
    <property type="match status" value="1"/>
</dbReference>
<feature type="chain" id="PRO_5002331335" description="DUF4252 domain-containing protein" evidence="1">
    <location>
        <begin position="19"/>
        <end position="163"/>
    </location>
</feature>
<organism evidence="2 3">
    <name type="scientific">Draconibacterium sediminis</name>
    <dbReference type="NCBI Taxonomy" id="1544798"/>
    <lineage>
        <taxon>Bacteria</taxon>
        <taxon>Pseudomonadati</taxon>
        <taxon>Bacteroidota</taxon>
        <taxon>Bacteroidia</taxon>
        <taxon>Marinilabiliales</taxon>
        <taxon>Prolixibacteraceae</taxon>
        <taxon>Draconibacterium</taxon>
    </lineage>
</organism>